<dbReference type="AlphaFoldDB" id="A0AAU8J7R6"/>
<sequence length="284" mass="32217">MDAKELKFLLKLLSFPNYRAPLSEIQPTPKMRSPERNSICRELRDRELVACREQIKNLTIAPPGKSLLKIDSTNLPVTPEEIKVLQASSQGPITPGKINIPSQERETVIEGLANRGFIKTEKEIKEVWLTERGQQFLIEEYQSNSSSANITLKMLTDYLRLMRKVQVNSAYIATPNQAISSTVAAADITAEKSVGKPSDREILQIISDLDRGLGTENYLPIFHLWEKLKASMSKDEFDRALYRLQRENKIELSSLQEGMNYTPEQIAAGIRLEFGGYLFFIILN</sequence>
<reference evidence="1" key="1">
    <citation type="submission" date="2024-07" db="EMBL/GenBank/DDBJ databases">
        <authorList>
            <person name="Kim Y.J."/>
            <person name="Jeong J.Y."/>
        </authorList>
    </citation>
    <scope>NUCLEOTIDE SEQUENCE</scope>
    <source>
        <strain evidence="1">GIHE-MW2</strain>
    </source>
</reference>
<name>A0AAU8J7R6_9CYAN</name>
<dbReference type="RefSeq" id="WP_354634806.1">
    <property type="nucleotide sequence ID" value="NZ_CP159837.1"/>
</dbReference>
<evidence type="ECO:0008006" key="2">
    <source>
        <dbReference type="Google" id="ProtNLM"/>
    </source>
</evidence>
<gene>
    <name evidence="1" type="ORF">ABWT76_003824</name>
</gene>
<evidence type="ECO:0000313" key="1">
    <source>
        <dbReference type="EMBL" id="XCM35165.1"/>
    </source>
</evidence>
<organism evidence="1">
    <name type="scientific">Planktothricoides raciborskii GIHE-MW2</name>
    <dbReference type="NCBI Taxonomy" id="2792601"/>
    <lineage>
        <taxon>Bacteria</taxon>
        <taxon>Bacillati</taxon>
        <taxon>Cyanobacteriota</taxon>
        <taxon>Cyanophyceae</taxon>
        <taxon>Oscillatoriophycideae</taxon>
        <taxon>Oscillatoriales</taxon>
        <taxon>Oscillatoriaceae</taxon>
        <taxon>Planktothricoides</taxon>
    </lineage>
</organism>
<dbReference type="EMBL" id="CP159837">
    <property type="protein sequence ID" value="XCM35165.1"/>
    <property type="molecule type" value="Genomic_DNA"/>
</dbReference>
<proteinExistence type="predicted"/>
<accession>A0AAU8J7R6</accession>
<protein>
    <recommendedName>
        <fullName evidence="2">Transcription factor RcaD</fullName>
    </recommendedName>
</protein>